<sequence length="639" mass="69332">MLDTLVFVTVLLPFLVAAVLLVLREQNVRKVILVATAGVLALASLAMLRGGAFIMSPAPLYDTLITLGDFVILFVVLFVGIKRKNQIIIWLSVAQIIGLIILDFFMVKEHGNIPAFFADDLSLVMVLIISIVGSLIAVYGIGYMKEHEEHLHLTKSKQPQFFFFIVLFLGAMNGLVLANNLLWMYFFWECTTLCSFMLIGHDDTEIARKNAERALWMNVLGGTAFLFGIILLQKVVGTLSLQEILARGPEFAVAGGAILVPMFLLVFAGMTKAAQAPFQSWLTGAMVAPTPVSALLHSSTMVKAGVYIIVRLAPVYAGTYFSNFVALFGAFVFLATACLAAGQSNGKKILAYSTISNLALIIACAGINTPAAITAAILLILFHAISKALMFLCVGAIEQKIGSRDIEDMRGLFAVMPRTALVAIIGIMTMMLPPFGMLMAKWMAIESAHGQFLLMIMLALGSGVTVLFWCRWAGLMLGTPVAKAKPEAQDITVRAPLYILAGLALVVSFFSPVVYNSLVAPVVKMYYKAAPYALPYGNFDSPVGIFLVYPLFLLLGLGFYFALKQARKVTAAQCSQPYMCGEQQTVDGKPGFLGPLGLHVPVQSGNYYLEQFFGETMLSKWINVIALAVLVIMLFGGAL</sequence>
<proteinExistence type="predicted"/>
<feature type="transmembrane region" description="Helical" evidence="6">
    <location>
        <begin position="183"/>
        <end position="201"/>
    </location>
</feature>
<feature type="transmembrane region" description="Helical" evidence="6">
    <location>
        <begin position="6"/>
        <end position="24"/>
    </location>
</feature>
<feature type="transmembrane region" description="Helical" evidence="6">
    <location>
        <begin position="409"/>
        <end position="432"/>
    </location>
</feature>
<evidence type="ECO:0000256" key="2">
    <source>
        <dbReference type="ARBA" id="ARBA00022692"/>
    </source>
</evidence>
<feature type="transmembrane region" description="Helical" evidence="6">
    <location>
        <begin position="452"/>
        <end position="474"/>
    </location>
</feature>
<reference evidence="9 10" key="1">
    <citation type="submission" date="2020-01" db="EMBL/GenBank/DDBJ databases">
        <title>Genome sequence of Desulfovibrio aerotolerans DSM 16695(T).</title>
        <authorList>
            <person name="Karnachuk O."/>
            <person name="Avakyan M."/>
            <person name="Mardanov A."/>
            <person name="Kadnikov V."/>
            <person name="Ravin N."/>
        </authorList>
    </citation>
    <scope>NUCLEOTIDE SEQUENCE [LARGE SCALE GENOMIC DNA]</scope>
    <source>
        <strain evidence="9 10">DSM 16695</strain>
    </source>
</reference>
<feature type="transmembrane region" description="Helical" evidence="6">
    <location>
        <begin position="495"/>
        <end position="515"/>
    </location>
</feature>
<evidence type="ECO:0000313" key="9">
    <source>
        <dbReference type="EMBL" id="MYL84550.1"/>
    </source>
</evidence>
<dbReference type="EMBL" id="WVUD01000035">
    <property type="protein sequence ID" value="MYL84550.1"/>
    <property type="molecule type" value="Genomic_DNA"/>
</dbReference>
<feature type="transmembrane region" description="Helical" evidence="6">
    <location>
        <begin position="320"/>
        <end position="342"/>
    </location>
</feature>
<dbReference type="PANTHER" id="PTHR43373:SF1">
    <property type="entry name" value="NA(+)_H(+) ANTIPORTER SUBUNIT A"/>
    <property type="match status" value="1"/>
</dbReference>
<feature type="transmembrane region" description="Helical" evidence="6">
    <location>
        <begin position="349"/>
        <end position="369"/>
    </location>
</feature>
<feature type="transmembrane region" description="Helical" evidence="6">
    <location>
        <begin position="161"/>
        <end position="177"/>
    </location>
</feature>
<evidence type="ECO:0000259" key="7">
    <source>
        <dbReference type="Pfam" id="PF00361"/>
    </source>
</evidence>
<dbReference type="RefSeq" id="WP_160962691.1">
    <property type="nucleotide sequence ID" value="NZ_WVUD01000035.1"/>
</dbReference>
<evidence type="ECO:0000313" key="10">
    <source>
        <dbReference type="Proteomes" id="UP000482487"/>
    </source>
</evidence>
<feature type="transmembrane region" description="Helical" evidence="6">
    <location>
        <begin position="543"/>
        <end position="563"/>
    </location>
</feature>
<dbReference type="InterPro" id="IPR001750">
    <property type="entry name" value="ND/Mrp_TM"/>
</dbReference>
<feature type="domain" description="NADH-Ubiquinone oxidoreductase (complex I) chain 5 N-terminal" evidence="8">
    <location>
        <begin position="115"/>
        <end position="150"/>
    </location>
</feature>
<feature type="transmembrane region" description="Helical" evidence="6">
    <location>
        <begin position="121"/>
        <end position="141"/>
    </location>
</feature>
<keyword evidence="2 5" id="KW-0812">Transmembrane</keyword>
<evidence type="ECO:0000256" key="1">
    <source>
        <dbReference type="ARBA" id="ARBA00004127"/>
    </source>
</evidence>
<gene>
    <name evidence="9" type="ORF">GTA51_15625</name>
</gene>
<keyword evidence="10" id="KW-1185">Reference proteome</keyword>
<dbReference type="PRINTS" id="PR01434">
    <property type="entry name" value="NADHDHGNASE5"/>
</dbReference>
<feature type="domain" description="NADH:quinone oxidoreductase/Mrp antiporter transmembrane" evidence="7">
    <location>
        <begin position="178"/>
        <end position="459"/>
    </location>
</feature>
<accession>A0A7C9MGW1</accession>
<dbReference type="GO" id="GO:0012505">
    <property type="term" value="C:endomembrane system"/>
    <property type="evidence" value="ECO:0007669"/>
    <property type="project" value="UniProtKB-SubCell"/>
</dbReference>
<dbReference type="Pfam" id="PF00361">
    <property type="entry name" value="Proton_antipo_M"/>
    <property type="match status" value="1"/>
</dbReference>
<dbReference type="Pfam" id="PF00662">
    <property type="entry name" value="Proton_antipo_N"/>
    <property type="match status" value="1"/>
</dbReference>
<feature type="transmembrane region" description="Helical" evidence="6">
    <location>
        <begin position="31"/>
        <end position="54"/>
    </location>
</feature>
<dbReference type="InterPro" id="IPR001516">
    <property type="entry name" value="Proton_antipo_N"/>
</dbReference>
<dbReference type="InterPro" id="IPR050616">
    <property type="entry name" value="CPA3_Na-H_Antiporter_A"/>
</dbReference>
<dbReference type="PANTHER" id="PTHR43373">
    <property type="entry name" value="NA(+)/H(+) ANTIPORTER SUBUNIT"/>
    <property type="match status" value="1"/>
</dbReference>
<keyword evidence="4 6" id="KW-0472">Membrane</keyword>
<dbReference type="AlphaFoldDB" id="A0A7C9MGW1"/>
<keyword evidence="3 6" id="KW-1133">Transmembrane helix</keyword>
<evidence type="ECO:0000256" key="5">
    <source>
        <dbReference type="RuleBase" id="RU000320"/>
    </source>
</evidence>
<feature type="transmembrane region" description="Helical" evidence="6">
    <location>
        <begin position="87"/>
        <end position="106"/>
    </location>
</feature>
<feature type="transmembrane region" description="Helical" evidence="6">
    <location>
        <begin position="375"/>
        <end position="397"/>
    </location>
</feature>
<evidence type="ECO:0000256" key="3">
    <source>
        <dbReference type="ARBA" id="ARBA00022989"/>
    </source>
</evidence>
<protein>
    <submittedName>
        <fullName evidence="9">NADH-quinone oxidoreductase subunit L</fullName>
    </submittedName>
</protein>
<evidence type="ECO:0000256" key="4">
    <source>
        <dbReference type="ARBA" id="ARBA00023136"/>
    </source>
</evidence>
<evidence type="ECO:0000259" key="8">
    <source>
        <dbReference type="Pfam" id="PF00662"/>
    </source>
</evidence>
<feature type="transmembrane region" description="Helical" evidence="6">
    <location>
        <begin position="251"/>
        <end position="269"/>
    </location>
</feature>
<comment type="caution">
    <text evidence="9">The sequence shown here is derived from an EMBL/GenBank/DDBJ whole genome shotgun (WGS) entry which is preliminary data.</text>
</comment>
<name>A0A7C9MGW1_9BACT</name>
<dbReference type="OrthoDB" id="9805769at2"/>
<feature type="transmembrane region" description="Helical" evidence="6">
    <location>
        <begin position="213"/>
        <end position="231"/>
    </location>
</feature>
<feature type="transmembrane region" description="Helical" evidence="6">
    <location>
        <begin position="621"/>
        <end position="638"/>
    </location>
</feature>
<organism evidence="9 10">
    <name type="scientific">Solidesulfovibrio aerotolerans</name>
    <dbReference type="NCBI Taxonomy" id="295255"/>
    <lineage>
        <taxon>Bacteria</taxon>
        <taxon>Pseudomonadati</taxon>
        <taxon>Thermodesulfobacteriota</taxon>
        <taxon>Desulfovibrionia</taxon>
        <taxon>Desulfovibrionales</taxon>
        <taxon>Desulfovibrionaceae</taxon>
        <taxon>Solidesulfovibrio</taxon>
    </lineage>
</organism>
<dbReference type="Proteomes" id="UP000482487">
    <property type="component" value="Unassembled WGS sequence"/>
</dbReference>
<comment type="subcellular location">
    <subcellularLocation>
        <location evidence="1">Endomembrane system</location>
        <topology evidence="1">Multi-pass membrane protein</topology>
    </subcellularLocation>
    <subcellularLocation>
        <location evidence="5">Membrane</location>
        <topology evidence="5">Multi-pass membrane protein</topology>
    </subcellularLocation>
</comment>
<feature type="transmembrane region" description="Helical" evidence="6">
    <location>
        <begin position="60"/>
        <end position="80"/>
    </location>
</feature>
<evidence type="ECO:0000256" key="6">
    <source>
        <dbReference type="SAM" id="Phobius"/>
    </source>
</evidence>
<dbReference type="GO" id="GO:0016020">
    <property type="term" value="C:membrane"/>
    <property type="evidence" value="ECO:0007669"/>
    <property type="project" value="UniProtKB-SubCell"/>
</dbReference>